<feature type="domain" description="Pru" evidence="7">
    <location>
        <begin position="1"/>
        <end position="137"/>
    </location>
</feature>
<dbReference type="Gene3D" id="1.10.2020.20">
    <property type="match status" value="1"/>
</dbReference>
<dbReference type="InterPro" id="IPR038108">
    <property type="entry name" value="RPN13_DEUBAD_sf"/>
</dbReference>
<accession>A0AAN9UVY4</accession>
<comment type="caution">
    <text evidence="8">The sequence shown here is derived from an EMBL/GenBank/DDBJ whole genome shotgun (WGS) entry which is preliminary data.</text>
</comment>
<sequence length="410" mass="42977">MSISPIITFKAGKCQVDTSSKPYKVKPETQPGYVYLYSEDDLIHFCWRERTASLDEPELDLVMVPTDGHFLPYDAKNQPHASAKTNGRVFVLKFLSSSQRHLFWLQSKPQGRNGDPTWFSPRDRKIGEIVDALLQGEEVNVARELASIRNSNNDDDSGRRDNDDDEAMEDVEGHGDPNDPRGGTGTGGAGAGATGGDVREEGENAREGGEDGARAAAGSSGDVDAATAVQNFLNSLRNQGGGAGAGAGAGAGGAGGAGGTGGKLYPMLSDLLPPPTTVPVIRTATEQQVDELLAFLPPAVLVIAQQGDTDDEAGETEQPTAAAVEAARQAMSLGQKKALLEKVLRSPQFHQSLASLTMAIRDGGLPSIADALAVDVENGGYVRGGRSVPLGGGEAVEAFVEGVKRTVQKK</sequence>
<reference evidence="8 9" key="1">
    <citation type="submission" date="2024-02" db="EMBL/GenBank/DDBJ databases">
        <title>De novo assembly and annotation of 12 fungi associated with fruit tree decline syndrome in Ontario, Canada.</title>
        <authorList>
            <person name="Sulman M."/>
            <person name="Ellouze W."/>
            <person name="Ilyukhin E."/>
        </authorList>
    </citation>
    <scope>NUCLEOTIDE SEQUENCE [LARGE SCALE GENOMIC DNA]</scope>
    <source>
        <strain evidence="8 9">M11/M66-122</strain>
    </source>
</reference>
<dbReference type="GO" id="GO:0005634">
    <property type="term" value="C:nucleus"/>
    <property type="evidence" value="ECO:0007669"/>
    <property type="project" value="UniProtKB-SubCell"/>
</dbReference>
<evidence type="ECO:0000256" key="6">
    <source>
        <dbReference type="SAM" id="MobiDB-lite"/>
    </source>
</evidence>
<organism evidence="8 9">
    <name type="scientific">Diatrype stigma</name>
    <dbReference type="NCBI Taxonomy" id="117547"/>
    <lineage>
        <taxon>Eukaryota</taxon>
        <taxon>Fungi</taxon>
        <taxon>Dikarya</taxon>
        <taxon>Ascomycota</taxon>
        <taxon>Pezizomycotina</taxon>
        <taxon>Sordariomycetes</taxon>
        <taxon>Xylariomycetidae</taxon>
        <taxon>Xylariales</taxon>
        <taxon>Diatrypaceae</taxon>
        <taxon>Diatrype</taxon>
    </lineage>
</organism>
<dbReference type="InterPro" id="IPR038633">
    <property type="entry name" value="Rpn13/ADRM1_Pru_sf"/>
</dbReference>
<dbReference type="Pfam" id="PF04683">
    <property type="entry name" value="Rpn13_ADRM1_Pru"/>
    <property type="match status" value="1"/>
</dbReference>
<comment type="subcellular location">
    <subcellularLocation>
        <location evidence="2">Cytoplasm</location>
    </subcellularLocation>
    <subcellularLocation>
        <location evidence="1">Nucleus</location>
    </subcellularLocation>
</comment>
<feature type="region of interest" description="Disordered" evidence="6">
    <location>
        <begin position="146"/>
        <end position="222"/>
    </location>
</feature>
<dbReference type="FunFam" id="2.30.29.70:FF:000009">
    <property type="entry name" value="WGS project CABT00000000 data, contig 2.6"/>
    <property type="match status" value="1"/>
</dbReference>
<dbReference type="InterPro" id="IPR006773">
    <property type="entry name" value="Rpn13/ADRM1"/>
</dbReference>
<dbReference type="PANTHER" id="PTHR12225:SF0">
    <property type="entry name" value="PROTEASOMAL UBIQUITIN RECEPTOR ADRM1"/>
    <property type="match status" value="1"/>
</dbReference>
<dbReference type="GO" id="GO:0070628">
    <property type="term" value="F:proteasome binding"/>
    <property type="evidence" value="ECO:0007669"/>
    <property type="project" value="TreeGrafter"/>
</dbReference>
<dbReference type="PANTHER" id="PTHR12225">
    <property type="entry name" value="ADHESION REGULATING MOLECULE 1 110 KDA CELL MEMBRANE GLYCOPROTEIN"/>
    <property type="match status" value="1"/>
</dbReference>
<keyword evidence="9" id="KW-1185">Reference proteome</keyword>
<evidence type="ECO:0000256" key="4">
    <source>
        <dbReference type="ARBA" id="ARBA00022942"/>
    </source>
</evidence>
<dbReference type="Proteomes" id="UP001320420">
    <property type="component" value="Unassembled WGS sequence"/>
</dbReference>
<dbReference type="PROSITE" id="PS51917">
    <property type="entry name" value="PRU"/>
    <property type="match status" value="1"/>
</dbReference>
<evidence type="ECO:0000256" key="5">
    <source>
        <dbReference type="ARBA" id="ARBA00023242"/>
    </source>
</evidence>
<protein>
    <recommendedName>
        <fullName evidence="7">Pru domain-containing protein</fullName>
    </recommendedName>
</protein>
<dbReference type="EMBL" id="JAKJXP020000030">
    <property type="protein sequence ID" value="KAK7753220.1"/>
    <property type="molecule type" value="Genomic_DNA"/>
</dbReference>
<evidence type="ECO:0000256" key="1">
    <source>
        <dbReference type="ARBA" id="ARBA00004123"/>
    </source>
</evidence>
<dbReference type="Gene3D" id="2.30.29.70">
    <property type="entry name" value="Proteasomal ubiquitin receptor Rpn13/ADRM1"/>
    <property type="match status" value="1"/>
</dbReference>
<keyword evidence="4" id="KW-0647">Proteasome</keyword>
<proteinExistence type="predicted"/>
<evidence type="ECO:0000259" key="7">
    <source>
        <dbReference type="PROSITE" id="PS51917"/>
    </source>
</evidence>
<evidence type="ECO:0000313" key="9">
    <source>
        <dbReference type="Proteomes" id="UP001320420"/>
    </source>
</evidence>
<name>A0AAN9UVY4_9PEZI</name>
<feature type="compositionally biased region" description="Gly residues" evidence="6">
    <location>
        <begin position="182"/>
        <end position="195"/>
    </location>
</feature>
<keyword evidence="5" id="KW-0539">Nucleus</keyword>
<gene>
    <name evidence="8" type="ORF">SLS62_004739</name>
</gene>
<dbReference type="GO" id="GO:0008541">
    <property type="term" value="C:proteasome regulatory particle, lid subcomplex"/>
    <property type="evidence" value="ECO:0007669"/>
    <property type="project" value="TreeGrafter"/>
</dbReference>
<evidence type="ECO:0000256" key="3">
    <source>
        <dbReference type="ARBA" id="ARBA00022490"/>
    </source>
</evidence>
<dbReference type="GO" id="GO:0061133">
    <property type="term" value="F:endopeptidase activator activity"/>
    <property type="evidence" value="ECO:0007669"/>
    <property type="project" value="TreeGrafter"/>
</dbReference>
<dbReference type="InterPro" id="IPR044868">
    <property type="entry name" value="Rpn13/ADRM1_Pru"/>
</dbReference>
<feature type="compositionally biased region" description="Basic and acidic residues" evidence="6">
    <location>
        <begin position="197"/>
        <end position="213"/>
    </location>
</feature>
<evidence type="ECO:0000256" key="2">
    <source>
        <dbReference type="ARBA" id="ARBA00004496"/>
    </source>
</evidence>
<dbReference type="AlphaFoldDB" id="A0AAN9UVY4"/>
<keyword evidence="3" id="KW-0963">Cytoplasm</keyword>
<evidence type="ECO:0000313" key="8">
    <source>
        <dbReference type="EMBL" id="KAK7753220.1"/>
    </source>
</evidence>
<dbReference type="GO" id="GO:0005737">
    <property type="term" value="C:cytoplasm"/>
    <property type="evidence" value="ECO:0007669"/>
    <property type="project" value="UniProtKB-SubCell"/>
</dbReference>